<dbReference type="PANTHER" id="PTHR11963:SF48">
    <property type="entry name" value="DIPEPTIDASE B, ISOFORM A"/>
    <property type="match status" value="1"/>
</dbReference>
<sequence length="570" mass="60850">MLLSRTKVIPRRHSSSILVSAFSTGSTRSSVGSFPAKRRTVLPSSSSTISSSSSSFARFASSTTRQSADATTCLSFDPAADVRDRATSTLVIGRHSALKSLLDRTDAYVSLFGFRPHPEVLTAMRETLKEGNAASTSHVVVPTVGPAAPRPPHRMCLVGLKDKVTRNNHPLSLHAMTDLVRSNVPSGGGIVRVVVCAEDNHPLAPIAMALARAFPLFTRKTVAAKKAKGEVVATVADDVDGGDREENEGADESPSGERTVHVTFVDSEGRVVKDDLQIRAADAAAEGVRLACRLVDTHPDELTTTAYADECRRLFENDETVTMEEISGEELRERGYGGIYNVGRCATEPPRLVILTYDPPTTDVVVADFEDGKDGPSSITLVGKGIVYDTGGLAIKSRTGMTGMKHDMGGSAGVLGGFFAAVRLRTRRKIRLLLCLAENAIGPISIRNDDIVTLYSGKTVEINNSDAEGRLVLSDAVAHATRHYADDTDLVVDMATLTGAQLITTGKVHAAILANSEELEKRAVSAGLASGDLCYPLLYAPELLKGEFNSKVADMKNSVKDRESEAPAME</sequence>
<feature type="region of interest" description="Disordered" evidence="5">
    <location>
        <begin position="236"/>
        <end position="257"/>
    </location>
</feature>
<dbReference type="GO" id="GO:0004177">
    <property type="term" value="F:aminopeptidase activity"/>
    <property type="evidence" value="ECO:0007669"/>
    <property type="project" value="UniProtKB-KW"/>
</dbReference>
<evidence type="ECO:0000256" key="2">
    <source>
        <dbReference type="ARBA" id="ARBA00022438"/>
    </source>
</evidence>
<dbReference type="SUPFAM" id="SSF53187">
    <property type="entry name" value="Zn-dependent exopeptidases"/>
    <property type="match status" value="1"/>
</dbReference>
<comment type="similarity">
    <text evidence="1">Belongs to the peptidase M17 family.</text>
</comment>
<evidence type="ECO:0000313" key="7">
    <source>
        <dbReference type="EMBL" id="KAL3776133.1"/>
    </source>
</evidence>
<accession>A0ABD3NJM7</accession>
<dbReference type="EMBL" id="JALLAZ020001369">
    <property type="protein sequence ID" value="KAL3776133.1"/>
    <property type="molecule type" value="Genomic_DNA"/>
</dbReference>
<dbReference type="InterPro" id="IPR041417">
    <property type="entry name" value="NPEPL1_N"/>
</dbReference>
<evidence type="ECO:0000256" key="5">
    <source>
        <dbReference type="SAM" id="MobiDB-lite"/>
    </source>
</evidence>
<evidence type="ECO:0000313" key="8">
    <source>
        <dbReference type="Proteomes" id="UP001530315"/>
    </source>
</evidence>
<reference evidence="7 8" key="1">
    <citation type="submission" date="2024-10" db="EMBL/GenBank/DDBJ databases">
        <title>Updated reference genomes for cyclostephanoid diatoms.</title>
        <authorList>
            <person name="Roberts W.R."/>
            <person name="Alverson A.J."/>
        </authorList>
    </citation>
    <scope>NUCLEOTIDE SEQUENCE [LARGE SCALE GENOMIC DNA]</scope>
    <source>
        <strain evidence="7 8">AJA276-08</strain>
    </source>
</reference>
<dbReference type="Pfam" id="PF00883">
    <property type="entry name" value="Peptidase_M17"/>
    <property type="match status" value="1"/>
</dbReference>
<proteinExistence type="inferred from homology"/>
<dbReference type="Proteomes" id="UP001530315">
    <property type="component" value="Unassembled WGS sequence"/>
</dbReference>
<dbReference type="Gene3D" id="3.40.50.10590">
    <property type="entry name" value="Zn-dependent exopeptidases"/>
    <property type="match status" value="1"/>
</dbReference>
<evidence type="ECO:0000256" key="3">
    <source>
        <dbReference type="ARBA" id="ARBA00022670"/>
    </source>
</evidence>
<dbReference type="PANTHER" id="PTHR11963">
    <property type="entry name" value="LEUCINE AMINOPEPTIDASE-RELATED"/>
    <property type="match status" value="1"/>
</dbReference>
<keyword evidence="4" id="KW-0378">Hydrolase</keyword>
<dbReference type="GO" id="GO:0006508">
    <property type="term" value="P:proteolysis"/>
    <property type="evidence" value="ECO:0007669"/>
    <property type="project" value="UniProtKB-KW"/>
</dbReference>
<feature type="domain" description="Cytosol aminopeptidase" evidence="6">
    <location>
        <begin position="464"/>
        <end position="471"/>
    </location>
</feature>
<dbReference type="AlphaFoldDB" id="A0ABD3NJM7"/>
<dbReference type="PROSITE" id="PS00631">
    <property type="entry name" value="CYTOSOL_AP"/>
    <property type="match status" value="1"/>
</dbReference>
<dbReference type="PRINTS" id="PR00481">
    <property type="entry name" value="LAMNOPPTDASE"/>
</dbReference>
<name>A0ABD3NJM7_9STRA</name>
<dbReference type="Gene3D" id="3.40.630.10">
    <property type="entry name" value="Zn peptidases"/>
    <property type="match status" value="1"/>
</dbReference>
<comment type="caution">
    <text evidence="7">The sequence shown here is derived from an EMBL/GenBank/DDBJ whole genome shotgun (WGS) entry which is preliminary data.</text>
</comment>
<feature type="compositionally biased region" description="Acidic residues" evidence="5">
    <location>
        <begin position="237"/>
        <end position="251"/>
    </location>
</feature>
<protein>
    <recommendedName>
        <fullName evidence="6">Cytosol aminopeptidase domain-containing protein</fullName>
    </recommendedName>
</protein>
<gene>
    <name evidence="7" type="ORF">ACHAW5_003251</name>
</gene>
<evidence type="ECO:0000259" key="6">
    <source>
        <dbReference type="PROSITE" id="PS00631"/>
    </source>
</evidence>
<dbReference type="InterPro" id="IPR000819">
    <property type="entry name" value="Peptidase_M17_C"/>
</dbReference>
<keyword evidence="8" id="KW-1185">Reference proteome</keyword>
<dbReference type="Pfam" id="PF18295">
    <property type="entry name" value="Pdase_M17_N2"/>
    <property type="match status" value="1"/>
</dbReference>
<keyword evidence="2" id="KW-0031">Aminopeptidase</keyword>
<evidence type="ECO:0000256" key="1">
    <source>
        <dbReference type="ARBA" id="ARBA00009528"/>
    </source>
</evidence>
<dbReference type="CDD" id="cd00433">
    <property type="entry name" value="Peptidase_M17"/>
    <property type="match status" value="1"/>
</dbReference>
<organism evidence="7 8">
    <name type="scientific">Stephanodiscus triporus</name>
    <dbReference type="NCBI Taxonomy" id="2934178"/>
    <lineage>
        <taxon>Eukaryota</taxon>
        <taxon>Sar</taxon>
        <taxon>Stramenopiles</taxon>
        <taxon>Ochrophyta</taxon>
        <taxon>Bacillariophyta</taxon>
        <taxon>Coscinodiscophyceae</taxon>
        <taxon>Thalassiosirophycidae</taxon>
        <taxon>Stephanodiscales</taxon>
        <taxon>Stephanodiscaceae</taxon>
        <taxon>Stephanodiscus</taxon>
    </lineage>
</organism>
<keyword evidence="3" id="KW-0645">Protease</keyword>
<evidence type="ECO:0000256" key="4">
    <source>
        <dbReference type="ARBA" id="ARBA00022801"/>
    </source>
</evidence>
<dbReference type="InterPro" id="IPR011356">
    <property type="entry name" value="Leucine_aapep/pepB"/>
</dbReference>